<sequence>MEKTCRIALAQLTVIDGNKEENLKKMEEAIKIASEAAADILILPELNLTGLVSEEQMKTMAEVREGESFRRIQTMVRSYSVSLVYSFPEYVSDEEMYITSCFLNKDGQTLAYYRKTHLFTDEKRLFSRGNEWIKVSLGPLSIGLLTCYDIEFPEPARALALQGVNLLIVNSANMAPYEYIHRLFIQARALENQCFVVYCNRIGANQKYEYRGQSAVIGPDGKLITEMEENVEAVKIIDLSLEDIQKATTVFNYLADRRQELYQ</sequence>
<accession>A0ABT9XXR0</accession>
<dbReference type="Gene3D" id="3.60.110.10">
    <property type="entry name" value="Carbon-nitrogen hydrolase"/>
    <property type="match status" value="1"/>
</dbReference>
<evidence type="ECO:0000313" key="4">
    <source>
        <dbReference type="Proteomes" id="UP001224122"/>
    </source>
</evidence>
<reference evidence="3 4" key="1">
    <citation type="submission" date="2023-07" db="EMBL/GenBank/DDBJ databases">
        <title>Genomic Encyclopedia of Type Strains, Phase IV (KMG-IV): sequencing the most valuable type-strain genomes for metagenomic binning, comparative biology and taxonomic classification.</title>
        <authorList>
            <person name="Goeker M."/>
        </authorList>
    </citation>
    <scope>NUCLEOTIDE SEQUENCE [LARGE SCALE GENOMIC DNA]</scope>
    <source>
        <strain evidence="3 4">DSM 27594</strain>
    </source>
</reference>
<evidence type="ECO:0000256" key="1">
    <source>
        <dbReference type="ARBA" id="ARBA00010613"/>
    </source>
</evidence>
<dbReference type="SUPFAM" id="SSF56317">
    <property type="entry name" value="Carbon-nitrogen hydrolase"/>
    <property type="match status" value="1"/>
</dbReference>
<dbReference type="PROSITE" id="PS01227">
    <property type="entry name" value="UPF0012"/>
    <property type="match status" value="1"/>
</dbReference>
<dbReference type="InterPro" id="IPR044083">
    <property type="entry name" value="RamA-like"/>
</dbReference>
<dbReference type="InterPro" id="IPR001110">
    <property type="entry name" value="UPF0012_CS"/>
</dbReference>
<dbReference type="Pfam" id="PF00795">
    <property type="entry name" value="CN_hydrolase"/>
    <property type="match status" value="1"/>
</dbReference>
<protein>
    <submittedName>
        <fullName evidence="3">Amidohydrolase</fullName>
    </submittedName>
</protein>
<keyword evidence="4" id="KW-1185">Reference proteome</keyword>
<organism evidence="3 4">
    <name type="scientific">Neobacillus ginsengisoli</name>
    <dbReference type="NCBI Taxonomy" id="904295"/>
    <lineage>
        <taxon>Bacteria</taxon>
        <taxon>Bacillati</taxon>
        <taxon>Bacillota</taxon>
        <taxon>Bacilli</taxon>
        <taxon>Bacillales</taxon>
        <taxon>Bacillaceae</taxon>
        <taxon>Neobacillus</taxon>
    </lineage>
</organism>
<proteinExistence type="inferred from homology"/>
<dbReference type="InterPro" id="IPR003010">
    <property type="entry name" value="C-N_Hydrolase"/>
</dbReference>
<comment type="similarity">
    <text evidence="1">Belongs to the carbon-nitrogen hydrolase superfamily. NIT1/NIT2 family.</text>
</comment>
<dbReference type="RefSeq" id="WP_307410139.1">
    <property type="nucleotide sequence ID" value="NZ_JAUSTW010000006.1"/>
</dbReference>
<evidence type="ECO:0000259" key="2">
    <source>
        <dbReference type="PROSITE" id="PS50263"/>
    </source>
</evidence>
<evidence type="ECO:0000313" key="3">
    <source>
        <dbReference type="EMBL" id="MDQ0200360.1"/>
    </source>
</evidence>
<dbReference type="CDD" id="cd07576">
    <property type="entry name" value="R-amidase_like"/>
    <property type="match status" value="1"/>
</dbReference>
<dbReference type="PANTHER" id="PTHR23088">
    <property type="entry name" value="NITRILASE-RELATED"/>
    <property type="match status" value="1"/>
</dbReference>
<dbReference type="PANTHER" id="PTHR23088:SF27">
    <property type="entry name" value="DEAMINATED GLUTATHIONE AMIDASE"/>
    <property type="match status" value="1"/>
</dbReference>
<dbReference type="EMBL" id="JAUSTW010000006">
    <property type="protein sequence ID" value="MDQ0200360.1"/>
    <property type="molecule type" value="Genomic_DNA"/>
</dbReference>
<dbReference type="PROSITE" id="PS50263">
    <property type="entry name" value="CN_HYDROLASE"/>
    <property type="match status" value="1"/>
</dbReference>
<gene>
    <name evidence="3" type="ORF">J2S10_003549</name>
</gene>
<dbReference type="InterPro" id="IPR036526">
    <property type="entry name" value="C-N_Hydrolase_sf"/>
</dbReference>
<dbReference type="Proteomes" id="UP001224122">
    <property type="component" value="Unassembled WGS sequence"/>
</dbReference>
<feature type="domain" description="CN hydrolase" evidence="2">
    <location>
        <begin position="5"/>
        <end position="241"/>
    </location>
</feature>
<comment type="caution">
    <text evidence="3">The sequence shown here is derived from an EMBL/GenBank/DDBJ whole genome shotgun (WGS) entry which is preliminary data.</text>
</comment>
<name>A0ABT9XXR0_9BACI</name>